<feature type="transmembrane region" description="Helical" evidence="6">
    <location>
        <begin position="388"/>
        <end position="410"/>
    </location>
</feature>
<accession>A0A2D0A4L0</accession>
<feature type="transmembrane region" description="Helical" evidence="6">
    <location>
        <begin position="422"/>
        <end position="445"/>
    </location>
</feature>
<evidence type="ECO:0000256" key="6">
    <source>
        <dbReference type="SAM" id="Phobius"/>
    </source>
</evidence>
<feature type="transmembrane region" description="Helical" evidence="6">
    <location>
        <begin position="220"/>
        <end position="242"/>
    </location>
</feature>
<dbReference type="GO" id="GO:0005886">
    <property type="term" value="C:plasma membrane"/>
    <property type="evidence" value="ECO:0007669"/>
    <property type="project" value="UniProtKB-SubCell"/>
</dbReference>
<feature type="transmembrane region" description="Helical" evidence="6">
    <location>
        <begin position="289"/>
        <end position="311"/>
    </location>
</feature>
<dbReference type="OrthoDB" id="653189at2"/>
<evidence type="ECO:0000313" key="7">
    <source>
        <dbReference type="EMBL" id="OWK27831.1"/>
    </source>
</evidence>
<comment type="subcellular location">
    <subcellularLocation>
        <location evidence="1">Cell membrane</location>
        <topology evidence="1">Multi-pass membrane protein</topology>
    </subcellularLocation>
</comment>
<gene>
    <name evidence="7" type="ORF">SPDO_30710</name>
</gene>
<keyword evidence="3 6" id="KW-0812">Transmembrane</keyword>
<dbReference type="PANTHER" id="PTHR30250:SF11">
    <property type="entry name" value="O-ANTIGEN TRANSPORTER-RELATED"/>
    <property type="match status" value="1"/>
</dbReference>
<keyword evidence="4 6" id="KW-1133">Transmembrane helix</keyword>
<dbReference type="PANTHER" id="PTHR30250">
    <property type="entry name" value="PST FAMILY PREDICTED COLANIC ACID TRANSPORTER"/>
    <property type="match status" value="1"/>
</dbReference>
<name>A0A2D0A4L0_9SPHN</name>
<comment type="caution">
    <text evidence="7">The sequence shown here is derived from an EMBL/GenBank/DDBJ whole genome shotgun (WGS) entry which is preliminary data.</text>
</comment>
<evidence type="ECO:0000256" key="2">
    <source>
        <dbReference type="ARBA" id="ARBA00022475"/>
    </source>
</evidence>
<proteinExistence type="predicted"/>
<dbReference type="Proteomes" id="UP000197290">
    <property type="component" value="Unassembled WGS sequence"/>
</dbReference>
<feature type="transmembrane region" description="Helical" evidence="6">
    <location>
        <begin position="363"/>
        <end position="382"/>
    </location>
</feature>
<dbReference type="RefSeq" id="WP_158212217.1">
    <property type="nucleotide sequence ID" value="NZ_NBBI01000009.1"/>
</dbReference>
<dbReference type="EMBL" id="NBBI01000009">
    <property type="protein sequence ID" value="OWK27831.1"/>
    <property type="molecule type" value="Genomic_DNA"/>
</dbReference>
<evidence type="ECO:0000256" key="5">
    <source>
        <dbReference type="ARBA" id="ARBA00023136"/>
    </source>
</evidence>
<reference evidence="7 8" key="1">
    <citation type="submission" date="2017-03" db="EMBL/GenBank/DDBJ databases">
        <title>Genome sequence of Sphingomonas dokdonensis DSM 21029.</title>
        <authorList>
            <person name="Poehlein A."/>
            <person name="Wuebbeler J.H."/>
            <person name="Steinbuechel A."/>
            <person name="Daniel R."/>
        </authorList>
    </citation>
    <scope>NUCLEOTIDE SEQUENCE [LARGE SCALE GENOMIC DNA]</scope>
    <source>
        <strain evidence="7 8">DSM 21029</strain>
    </source>
</reference>
<evidence type="ECO:0000256" key="3">
    <source>
        <dbReference type="ARBA" id="ARBA00022692"/>
    </source>
</evidence>
<keyword evidence="2" id="KW-1003">Cell membrane</keyword>
<feature type="transmembrane region" description="Helical" evidence="6">
    <location>
        <begin position="31"/>
        <end position="56"/>
    </location>
</feature>
<protein>
    <submittedName>
        <fullName evidence="7">Polysaccharide biosynthesis protein</fullName>
    </submittedName>
</protein>
<feature type="transmembrane region" description="Helical" evidence="6">
    <location>
        <begin position="248"/>
        <end position="268"/>
    </location>
</feature>
<keyword evidence="8" id="KW-1185">Reference proteome</keyword>
<evidence type="ECO:0000256" key="1">
    <source>
        <dbReference type="ARBA" id="ARBA00004651"/>
    </source>
</evidence>
<keyword evidence="5 6" id="KW-0472">Membrane</keyword>
<feature type="transmembrane region" description="Helical" evidence="6">
    <location>
        <begin position="451"/>
        <end position="473"/>
    </location>
</feature>
<evidence type="ECO:0000313" key="8">
    <source>
        <dbReference type="Proteomes" id="UP000197290"/>
    </source>
</evidence>
<feature type="transmembrane region" description="Helical" evidence="6">
    <location>
        <begin position="114"/>
        <end position="136"/>
    </location>
</feature>
<feature type="transmembrane region" description="Helical" evidence="6">
    <location>
        <begin position="5"/>
        <end position="25"/>
    </location>
</feature>
<dbReference type="InterPro" id="IPR050833">
    <property type="entry name" value="Poly_Biosynth_Transport"/>
</dbReference>
<evidence type="ECO:0000256" key="4">
    <source>
        <dbReference type="ARBA" id="ARBA00022989"/>
    </source>
</evidence>
<dbReference type="AlphaFoldDB" id="A0A2D0A4L0"/>
<feature type="transmembrane region" description="Helical" evidence="6">
    <location>
        <begin position="83"/>
        <end position="102"/>
    </location>
</feature>
<sequence length="490" mass="52095">MASVFASRMGGILVSLIFIPIYTRLLSPAEFGAVALLLSLQAFFLVSDLGLATILARDTAIARGDQVALAAATQDRRRGEMMVAVLVMLVALVALVVIALGGGPDILRDGIRTIVSTALVALLVLLNISQLCLNALGHYRLTGLLTTSGTLARAAVSAIVLARVEASVDAFLWSQFFVAALHYATTRAALDQRSGAVPHNLAQLLDRAALIRLLVRCKPVMVYTLGGAAALNLDKTILATLLPIRLTGWYFLAATYAMVPIGILSGPLNQYFAPRVAHAEASGDTAARWRLAAAFQLLLLPAVVLPAFILIREAPLLIPLWLHGTPNAPQIASLATILLAGTAVGATGYYPTTFLIAVADNRFLARLSAISAVIVLGVAAAWAAAGSLIGVAASYAIFHACGCIVQWWRLRQHWSRIQYRTFLLTCYLMPAAAMLLVCLIGWALAGMFATGWARAAIEATVQLLLGGGAMAILSRWCYRRSASLHRPILA</sequence>
<organism evidence="7 8">
    <name type="scientific">Sphingomonas dokdonensis</name>
    <dbReference type="NCBI Taxonomy" id="344880"/>
    <lineage>
        <taxon>Bacteria</taxon>
        <taxon>Pseudomonadati</taxon>
        <taxon>Pseudomonadota</taxon>
        <taxon>Alphaproteobacteria</taxon>
        <taxon>Sphingomonadales</taxon>
        <taxon>Sphingomonadaceae</taxon>
        <taxon>Sphingomonas</taxon>
    </lineage>
</organism>
<dbReference type="Pfam" id="PF13440">
    <property type="entry name" value="Polysacc_synt_3"/>
    <property type="match status" value="1"/>
</dbReference>
<feature type="transmembrane region" description="Helical" evidence="6">
    <location>
        <begin position="331"/>
        <end position="351"/>
    </location>
</feature>